<gene>
    <name evidence="1" type="ORF">HNR55_003140</name>
</gene>
<accession>A0A841QIV7</accession>
<protein>
    <submittedName>
        <fullName evidence="1">Uncharacterized protein</fullName>
    </submittedName>
</protein>
<dbReference type="AlphaFoldDB" id="A0A841QIV7"/>
<evidence type="ECO:0000313" key="1">
    <source>
        <dbReference type="EMBL" id="MBB6458531.1"/>
    </source>
</evidence>
<sequence length="43" mass="5064">MKMLYPIFLRDIRTDRSIPVNTAISVRFWLGQQPSPRFSPQLS</sequence>
<name>A0A841QIV7_9PROT</name>
<evidence type="ECO:0000313" key="2">
    <source>
        <dbReference type="Proteomes" id="UP000578000"/>
    </source>
</evidence>
<organism evidence="1 2">
    <name type="scientific">Acetobacter lovaniensis</name>
    <dbReference type="NCBI Taxonomy" id="104100"/>
    <lineage>
        <taxon>Bacteria</taxon>
        <taxon>Pseudomonadati</taxon>
        <taxon>Pseudomonadota</taxon>
        <taxon>Alphaproteobacteria</taxon>
        <taxon>Acetobacterales</taxon>
        <taxon>Acetobacteraceae</taxon>
        <taxon>Acetobacter</taxon>
    </lineage>
</organism>
<proteinExistence type="predicted"/>
<keyword evidence="2" id="KW-1185">Reference proteome</keyword>
<dbReference type="EMBL" id="JACHIE010000022">
    <property type="protein sequence ID" value="MBB6458531.1"/>
    <property type="molecule type" value="Genomic_DNA"/>
</dbReference>
<comment type="caution">
    <text evidence="1">The sequence shown here is derived from an EMBL/GenBank/DDBJ whole genome shotgun (WGS) entry which is preliminary data.</text>
</comment>
<dbReference type="RefSeq" id="WP_260400941.1">
    <property type="nucleotide sequence ID" value="NZ_BAABDB010000033.1"/>
</dbReference>
<dbReference type="Proteomes" id="UP000578000">
    <property type="component" value="Unassembled WGS sequence"/>
</dbReference>
<reference evidence="1 2" key="1">
    <citation type="submission" date="2020-08" db="EMBL/GenBank/DDBJ databases">
        <title>Genomic Encyclopedia of Type Strains, Phase IV (KMG-IV): sequencing the most valuable type-strain genomes for metagenomic binning, comparative biology and taxonomic classification.</title>
        <authorList>
            <person name="Goeker M."/>
        </authorList>
    </citation>
    <scope>NUCLEOTIDE SEQUENCE [LARGE SCALE GENOMIC DNA]</scope>
    <source>
        <strain evidence="1 2">DSM 4491</strain>
    </source>
</reference>